<dbReference type="InterPro" id="IPR012132">
    <property type="entry name" value="GMC_OxRdtase"/>
</dbReference>
<feature type="binding site" evidence="2">
    <location>
        <begin position="490"/>
        <end position="491"/>
    </location>
    <ligand>
        <name>FAD</name>
        <dbReference type="ChEBI" id="CHEBI:57692"/>
    </ligand>
</feature>
<accession>A0A7C8MDP7</accession>
<dbReference type="Pfam" id="PF05199">
    <property type="entry name" value="GMC_oxred_C"/>
    <property type="match status" value="1"/>
</dbReference>
<feature type="chain" id="PRO_5028968052" evidence="3">
    <location>
        <begin position="22"/>
        <end position="558"/>
    </location>
</feature>
<keyword evidence="2" id="KW-0274">FAD</keyword>
<evidence type="ECO:0000256" key="3">
    <source>
        <dbReference type="SAM" id="SignalP"/>
    </source>
</evidence>
<dbReference type="InterPro" id="IPR036188">
    <property type="entry name" value="FAD/NAD-bd_sf"/>
</dbReference>
<proteinExistence type="inferred from homology"/>
<dbReference type="Gene3D" id="3.30.560.10">
    <property type="entry name" value="Glucose Oxidase, domain 3"/>
    <property type="match status" value="1"/>
</dbReference>
<feature type="domain" description="Glucose-methanol-choline oxidoreductase N-terminal" evidence="4">
    <location>
        <begin position="261"/>
        <end position="275"/>
    </location>
</feature>
<keyword evidence="6" id="KW-1185">Reference proteome</keyword>
<dbReference type="PROSITE" id="PS00624">
    <property type="entry name" value="GMC_OXRED_2"/>
    <property type="match status" value="1"/>
</dbReference>
<comment type="similarity">
    <text evidence="1">Belongs to the GMC oxidoreductase family.</text>
</comment>
<dbReference type="AlphaFoldDB" id="A0A7C8MDP7"/>
<sequence>MQNRIFNLVIIGGGTAGLVLANRLTEDAATHVVVLEAGEDLTSDPRVTTPALFPTLLGSDADWNTPTEPQEAAGGKRMNISHGRVLGGSSAINGQAFVATSKIGVDTWAALGNPGWDWDTLSPYFQKAHTLVSPSDPAVREHLRLDYIDANVSGHNGPMQTSFPDDLGNPLPKAWIETLERLGHRCTGDPFSGEITGAYTNAASIDAETRQRSYSASAYLQPVRHRPNLHVVTGATVQKIVLDNGETMTVHARDEVILYAGTLHSPKLLELSGIGDARLLNELGIPVIIDNKYVSENLQDHPMTGFSFEVREGVDAIDDLLRQDPASLQHAMEQYAANKSGPLGVGGIFSYALLALQEALSEEGRANIRKLSQTSTYPEDQHPLEPAHTAFPGHFYSIAIGLLQPLSRGSVHIRDAEPSSPVKIDPKYLSHPLDLEALARHMTYIGTIAATEPLASLLKPGGRRNAAAPSDLSDLAAVREYVRATVLSSWHPTSTCAMLPAALGGVVSPRLVVHGTRNLRVVDASVFPVTTRGNPMATVYAVAERAADLIKADRGRGR</sequence>
<feature type="binding site" evidence="2">
    <location>
        <position position="237"/>
    </location>
    <ligand>
        <name>FAD</name>
        <dbReference type="ChEBI" id="CHEBI:57692"/>
    </ligand>
</feature>
<dbReference type="InterPro" id="IPR000172">
    <property type="entry name" value="GMC_OxRdtase_N"/>
</dbReference>
<dbReference type="Pfam" id="PF00732">
    <property type="entry name" value="GMC_oxred_N"/>
    <property type="match status" value="1"/>
</dbReference>
<organism evidence="5 6">
    <name type="scientific">Massariosphaeria phaeospora</name>
    <dbReference type="NCBI Taxonomy" id="100035"/>
    <lineage>
        <taxon>Eukaryota</taxon>
        <taxon>Fungi</taxon>
        <taxon>Dikarya</taxon>
        <taxon>Ascomycota</taxon>
        <taxon>Pezizomycotina</taxon>
        <taxon>Dothideomycetes</taxon>
        <taxon>Pleosporomycetidae</taxon>
        <taxon>Pleosporales</taxon>
        <taxon>Pleosporales incertae sedis</taxon>
        <taxon>Massariosphaeria</taxon>
    </lineage>
</organism>
<keyword evidence="2" id="KW-0285">Flavoprotein</keyword>
<gene>
    <name evidence="5" type="ORF">BDV95DRAFT_626189</name>
</gene>
<dbReference type="OrthoDB" id="269227at2759"/>
<feature type="binding site" evidence="2">
    <location>
        <position position="85"/>
    </location>
    <ligand>
        <name>FAD</name>
        <dbReference type="ChEBI" id="CHEBI:57692"/>
    </ligand>
</feature>
<dbReference type="SUPFAM" id="SSF51905">
    <property type="entry name" value="FAD/NAD(P)-binding domain"/>
    <property type="match status" value="1"/>
</dbReference>
<evidence type="ECO:0000256" key="2">
    <source>
        <dbReference type="PIRSR" id="PIRSR000137-2"/>
    </source>
</evidence>
<evidence type="ECO:0000313" key="6">
    <source>
        <dbReference type="Proteomes" id="UP000481861"/>
    </source>
</evidence>
<dbReference type="PANTHER" id="PTHR11552">
    <property type="entry name" value="GLUCOSE-METHANOL-CHOLINE GMC OXIDOREDUCTASE"/>
    <property type="match status" value="1"/>
</dbReference>
<dbReference type="PIRSF" id="PIRSF000137">
    <property type="entry name" value="Alcohol_oxidase"/>
    <property type="match status" value="1"/>
</dbReference>
<dbReference type="GO" id="GO:0016614">
    <property type="term" value="F:oxidoreductase activity, acting on CH-OH group of donors"/>
    <property type="evidence" value="ECO:0007669"/>
    <property type="project" value="InterPro"/>
</dbReference>
<dbReference type="InterPro" id="IPR007867">
    <property type="entry name" value="GMC_OxRtase_C"/>
</dbReference>
<reference evidence="5 6" key="1">
    <citation type="submission" date="2020-01" db="EMBL/GenBank/DDBJ databases">
        <authorList>
            <consortium name="DOE Joint Genome Institute"/>
            <person name="Haridas S."/>
            <person name="Albert R."/>
            <person name="Binder M."/>
            <person name="Bloem J."/>
            <person name="Labutti K."/>
            <person name="Salamov A."/>
            <person name="Andreopoulos B."/>
            <person name="Baker S.E."/>
            <person name="Barry K."/>
            <person name="Bills G."/>
            <person name="Bluhm B.H."/>
            <person name="Cannon C."/>
            <person name="Castanera R."/>
            <person name="Culley D.E."/>
            <person name="Daum C."/>
            <person name="Ezra D."/>
            <person name="Gonzalez J.B."/>
            <person name="Henrissat B."/>
            <person name="Kuo A."/>
            <person name="Liang C."/>
            <person name="Lipzen A."/>
            <person name="Lutzoni F."/>
            <person name="Magnuson J."/>
            <person name="Mondo S."/>
            <person name="Nolan M."/>
            <person name="Ohm R."/>
            <person name="Pangilinan J."/>
            <person name="Park H.-J.H."/>
            <person name="Ramirez L."/>
            <person name="Alfaro M."/>
            <person name="Sun H."/>
            <person name="Tritt A."/>
            <person name="Yoshinaga Y."/>
            <person name="Zwiers L.-H.L."/>
            <person name="Turgeon B.G."/>
            <person name="Goodwin S.B."/>
            <person name="Spatafora J.W."/>
            <person name="Crous P.W."/>
            <person name="Grigoriev I.V."/>
        </authorList>
    </citation>
    <scope>NUCLEOTIDE SEQUENCE [LARGE SCALE GENOMIC DNA]</scope>
    <source>
        <strain evidence="5 6">CBS 611.86</strain>
    </source>
</reference>
<dbReference type="PANTHER" id="PTHR11552:SF210">
    <property type="entry name" value="GLUCOSE-METHANOL-CHOLINE OXIDOREDUCTASE N-TERMINAL DOMAIN-CONTAINING PROTEIN-RELATED"/>
    <property type="match status" value="1"/>
</dbReference>
<evidence type="ECO:0000256" key="1">
    <source>
        <dbReference type="ARBA" id="ARBA00010790"/>
    </source>
</evidence>
<dbReference type="Gene3D" id="3.50.50.60">
    <property type="entry name" value="FAD/NAD(P)-binding domain"/>
    <property type="match status" value="1"/>
</dbReference>
<evidence type="ECO:0000259" key="4">
    <source>
        <dbReference type="PROSITE" id="PS00624"/>
    </source>
</evidence>
<keyword evidence="3" id="KW-0732">Signal</keyword>
<name>A0A7C8MDP7_9PLEO</name>
<dbReference type="GO" id="GO:0050660">
    <property type="term" value="F:flavin adenine dinucleotide binding"/>
    <property type="evidence" value="ECO:0007669"/>
    <property type="project" value="InterPro"/>
</dbReference>
<feature type="signal peptide" evidence="3">
    <location>
        <begin position="1"/>
        <end position="21"/>
    </location>
</feature>
<dbReference type="SUPFAM" id="SSF54373">
    <property type="entry name" value="FAD-linked reductases, C-terminal domain"/>
    <property type="match status" value="1"/>
</dbReference>
<evidence type="ECO:0000313" key="5">
    <source>
        <dbReference type="EMBL" id="KAF2875736.1"/>
    </source>
</evidence>
<comment type="cofactor">
    <cofactor evidence="2">
        <name>FAD</name>
        <dbReference type="ChEBI" id="CHEBI:57692"/>
    </cofactor>
</comment>
<dbReference type="Proteomes" id="UP000481861">
    <property type="component" value="Unassembled WGS sequence"/>
</dbReference>
<dbReference type="EMBL" id="JAADJZ010000004">
    <property type="protein sequence ID" value="KAF2875736.1"/>
    <property type="molecule type" value="Genomic_DNA"/>
</dbReference>
<protein>
    <submittedName>
        <fullName evidence="5">Glucose-methanol-choline oxidoreductase-like protein</fullName>
    </submittedName>
</protein>
<comment type="caution">
    <text evidence="5">The sequence shown here is derived from an EMBL/GenBank/DDBJ whole genome shotgun (WGS) entry which is preliminary data.</text>
</comment>